<keyword evidence="3" id="KW-0175">Coiled coil</keyword>
<dbReference type="OrthoDB" id="194775at2759"/>
<dbReference type="InterPro" id="IPR006599">
    <property type="entry name" value="CARP_motif"/>
</dbReference>
<dbReference type="GO" id="GO:0005096">
    <property type="term" value="F:GTPase activator activity"/>
    <property type="evidence" value="ECO:0007669"/>
    <property type="project" value="InterPro"/>
</dbReference>
<dbReference type="SMART" id="SM00673">
    <property type="entry name" value="CARP"/>
    <property type="match status" value="2"/>
</dbReference>
<dbReference type="InParanoid" id="A0A078A9I6"/>
<dbReference type="InterPro" id="IPR039093">
    <property type="entry name" value="XRP2"/>
</dbReference>
<dbReference type="GO" id="GO:0000166">
    <property type="term" value="F:nucleotide binding"/>
    <property type="evidence" value="ECO:0007669"/>
    <property type="project" value="UniProtKB-KW"/>
</dbReference>
<dbReference type="InterPro" id="IPR017901">
    <property type="entry name" value="C-CAP_CF_C-like"/>
</dbReference>
<feature type="domain" description="C-CAP/cofactor C-like" evidence="4">
    <location>
        <begin position="2"/>
        <end position="139"/>
    </location>
</feature>
<protein>
    <recommendedName>
        <fullName evidence="4">C-CAP/cofactor C-like domain-containing protein</fullName>
    </recommendedName>
</protein>
<comment type="similarity">
    <text evidence="1">Belongs to the TBCC family.</text>
</comment>
<evidence type="ECO:0000313" key="5">
    <source>
        <dbReference type="EMBL" id="CDW77453.1"/>
    </source>
</evidence>
<dbReference type="GO" id="GO:0005929">
    <property type="term" value="C:cilium"/>
    <property type="evidence" value="ECO:0007669"/>
    <property type="project" value="TreeGrafter"/>
</dbReference>
<dbReference type="PANTHER" id="PTHR15440:SF0">
    <property type="entry name" value="PROTEIN XRP2"/>
    <property type="match status" value="1"/>
</dbReference>
<accession>A0A078A9I6</accession>
<evidence type="ECO:0000313" key="6">
    <source>
        <dbReference type="Proteomes" id="UP000039865"/>
    </source>
</evidence>
<dbReference type="InterPro" id="IPR016098">
    <property type="entry name" value="CAP/MinC_C"/>
</dbReference>
<evidence type="ECO:0000256" key="3">
    <source>
        <dbReference type="SAM" id="Coils"/>
    </source>
</evidence>
<evidence type="ECO:0000256" key="1">
    <source>
        <dbReference type="ARBA" id="ARBA00008848"/>
    </source>
</evidence>
<gene>
    <name evidence="5" type="primary">Contig13305.g668</name>
    <name evidence="5" type="ORF">STYLEM_6414</name>
</gene>
<dbReference type="Proteomes" id="UP000039865">
    <property type="component" value="Unassembled WGS sequence"/>
</dbReference>
<dbReference type="Gene3D" id="2.160.20.70">
    <property type="match status" value="1"/>
</dbReference>
<name>A0A078A9I6_STYLE</name>
<proteinExistence type="inferred from homology"/>
<keyword evidence="6" id="KW-1185">Reference proteome</keyword>
<dbReference type="Pfam" id="PF07986">
    <property type="entry name" value="TBCC"/>
    <property type="match status" value="1"/>
</dbReference>
<dbReference type="GO" id="GO:1990075">
    <property type="term" value="C:periciliary membrane compartment"/>
    <property type="evidence" value="ECO:0007669"/>
    <property type="project" value="TreeGrafter"/>
</dbReference>
<dbReference type="InterPro" id="IPR012945">
    <property type="entry name" value="Tubulin-bd_cofactor_C_dom"/>
</dbReference>
<evidence type="ECO:0000259" key="4">
    <source>
        <dbReference type="PROSITE" id="PS51329"/>
    </source>
</evidence>
<keyword evidence="2" id="KW-0547">Nucleotide-binding</keyword>
<reference evidence="5 6" key="1">
    <citation type="submission" date="2014-06" db="EMBL/GenBank/DDBJ databases">
        <authorList>
            <person name="Swart Estienne"/>
        </authorList>
    </citation>
    <scope>NUCLEOTIDE SEQUENCE [LARGE SCALE GENOMIC DNA]</scope>
    <source>
        <strain evidence="5 6">130c</strain>
    </source>
</reference>
<organism evidence="5 6">
    <name type="scientific">Stylonychia lemnae</name>
    <name type="common">Ciliate</name>
    <dbReference type="NCBI Taxonomy" id="5949"/>
    <lineage>
        <taxon>Eukaryota</taxon>
        <taxon>Sar</taxon>
        <taxon>Alveolata</taxon>
        <taxon>Ciliophora</taxon>
        <taxon>Intramacronucleata</taxon>
        <taxon>Spirotrichea</taxon>
        <taxon>Stichotrichia</taxon>
        <taxon>Sporadotrichida</taxon>
        <taxon>Oxytrichidae</taxon>
        <taxon>Stylonychinae</taxon>
        <taxon>Stylonychia</taxon>
    </lineage>
</organism>
<dbReference type="PANTHER" id="PTHR15440">
    <property type="entry name" value="XRP2 PROTEIN"/>
    <property type="match status" value="1"/>
</dbReference>
<dbReference type="EMBL" id="CCKQ01006166">
    <property type="protein sequence ID" value="CDW77453.1"/>
    <property type="molecule type" value="Genomic_DNA"/>
</dbReference>
<feature type="coiled-coil region" evidence="3">
    <location>
        <begin position="217"/>
        <end position="249"/>
    </location>
</feature>
<dbReference type="GO" id="GO:0006892">
    <property type="term" value="P:post-Golgi vesicle-mediated transport"/>
    <property type="evidence" value="ECO:0007669"/>
    <property type="project" value="TreeGrafter"/>
</dbReference>
<dbReference type="PROSITE" id="PS51329">
    <property type="entry name" value="C_CAP_COFACTOR_C"/>
    <property type="match status" value="1"/>
</dbReference>
<dbReference type="AlphaFoldDB" id="A0A078A9I6"/>
<evidence type="ECO:0000256" key="2">
    <source>
        <dbReference type="ARBA" id="ARBA00022741"/>
    </source>
</evidence>
<sequence>MTTTKKKLNRADYMFQNKTGEELMKKPGDVNGLDFAIRDLKDCTVFLLDHTAQIFVDDCENCTMVIGPVKGSIFVRNCTNCKISVPCQQFRCRDLKDCTIFLYVANEPVIESSQNLVFAPFNAAYPFLDQQVATVGFDVNDNKWELIFDFTKDESGQKLNFSLLDPSQFQIVSKSIEGVEQKPVLAFPYPQRYGGVLSDDANAHHQSKNEGVTFNSVEQMKKDAQELAQLKQEQKQEELQQQQQQHQDDPIIMDHFGGDSQVFNSYQPQLDSHDDFDLFEAAGTSQPVVSQQNTFQNQFQSNSSPLQQQQQQQQVFPGQGFNSGSQMSWQNNDFQSNSNDFSIPSYSAPGQQQTFVPPMYQAQSNGLMGMEFDGEDLDEEERERILQSELTKQEQLRSLYFKQEEEQKLKQQRKTRGREELLKWSDERQQQLKQRAQSNKQLEQDYHTEQQRLKETTNQWERIMSNVEINSSQYVGSWDVTRMRQAMIARKSDITKGNAATKKSIF</sequence>